<reference evidence="2" key="1">
    <citation type="submission" date="2021-07" db="EMBL/GenBank/DDBJ databases">
        <authorList>
            <person name="Durling M."/>
        </authorList>
    </citation>
    <scope>NUCLEOTIDE SEQUENCE</scope>
</reference>
<accession>A0A9N9LAY0</accession>
<protein>
    <submittedName>
        <fullName evidence="2">Uncharacterized protein</fullName>
    </submittedName>
</protein>
<dbReference type="Proteomes" id="UP000696280">
    <property type="component" value="Unassembled WGS sequence"/>
</dbReference>
<name>A0A9N9LAY0_9HELO</name>
<organism evidence="2 3">
    <name type="scientific">Hymenoscyphus fraxineus</name>
    <dbReference type="NCBI Taxonomy" id="746836"/>
    <lineage>
        <taxon>Eukaryota</taxon>
        <taxon>Fungi</taxon>
        <taxon>Dikarya</taxon>
        <taxon>Ascomycota</taxon>
        <taxon>Pezizomycotina</taxon>
        <taxon>Leotiomycetes</taxon>
        <taxon>Helotiales</taxon>
        <taxon>Helotiaceae</taxon>
        <taxon>Hymenoscyphus</taxon>
    </lineage>
</organism>
<keyword evidence="3" id="KW-1185">Reference proteome</keyword>
<evidence type="ECO:0000256" key="1">
    <source>
        <dbReference type="SAM" id="MobiDB-lite"/>
    </source>
</evidence>
<dbReference type="EMBL" id="CAJVRL010000104">
    <property type="protein sequence ID" value="CAG8961248.1"/>
    <property type="molecule type" value="Genomic_DNA"/>
</dbReference>
<proteinExistence type="predicted"/>
<comment type="caution">
    <text evidence="2">The sequence shown here is derived from an EMBL/GenBank/DDBJ whole genome shotgun (WGS) entry which is preliminary data.</text>
</comment>
<sequence length="161" mass="18390">MPDLDPAHDWLDQNAIRNNSELPGINIESRQGSEGPHRTFHEWERPGRRSRDNLFGTRVSSTLPIFLGEIIHIAIQLPFDNPMLDRLVLLMKAIGQQPDPPEYGREACPPDYGMVGFPWKTFTIKIWHQSGRPDFQFTPMVIAGMAQYQQILIDIGYGTSF</sequence>
<feature type="region of interest" description="Disordered" evidence="1">
    <location>
        <begin position="21"/>
        <end position="45"/>
    </location>
</feature>
<evidence type="ECO:0000313" key="3">
    <source>
        <dbReference type="Proteomes" id="UP000696280"/>
    </source>
</evidence>
<dbReference type="AlphaFoldDB" id="A0A9N9LAY0"/>
<evidence type="ECO:0000313" key="2">
    <source>
        <dbReference type="EMBL" id="CAG8961248.1"/>
    </source>
</evidence>
<feature type="compositionally biased region" description="Basic and acidic residues" evidence="1">
    <location>
        <begin position="35"/>
        <end position="45"/>
    </location>
</feature>
<gene>
    <name evidence="2" type="ORF">HYFRA_00013304</name>
</gene>